<evidence type="ECO:0000256" key="2">
    <source>
        <dbReference type="ARBA" id="ARBA00022862"/>
    </source>
</evidence>
<evidence type="ECO:0000259" key="7">
    <source>
        <dbReference type="PROSITE" id="PS51352"/>
    </source>
</evidence>
<reference evidence="8 9" key="1">
    <citation type="submission" date="2020-08" db="EMBL/GenBank/DDBJ databases">
        <title>Bridging the membrane lipid divide: bacteria of the FCB group superphylum have the potential to synthesize archaeal ether lipids.</title>
        <authorList>
            <person name="Villanueva L."/>
            <person name="Von Meijenfeldt F.A.B."/>
            <person name="Westbye A.B."/>
            <person name="Yadav S."/>
            <person name="Hopmans E.C."/>
            <person name="Dutilh B.E."/>
            <person name="Sinninghe Damste J.S."/>
        </authorList>
    </citation>
    <scope>NUCLEOTIDE SEQUENCE [LARGE SCALE GENOMIC DNA]</scope>
    <source>
        <strain evidence="8">NIOZ-UU81</strain>
    </source>
</reference>
<dbReference type="PROSITE" id="PS51352">
    <property type="entry name" value="THIOREDOXIN_2"/>
    <property type="match status" value="1"/>
</dbReference>
<dbReference type="InterPro" id="IPR013766">
    <property type="entry name" value="Thioredoxin_domain"/>
</dbReference>
<dbReference type="InterPro" id="IPR050455">
    <property type="entry name" value="Tpx_Peroxidase_subfamily"/>
</dbReference>
<comment type="caution">
    <text evidence="8">The sequence shown here is derived from an EMBL/GenBank/DDBJ whole genome shotgun (WGS) entry which is preliminary data.</text>
</comment>
<dbReference type="SUPFAM" id="SSF52833">
    <property type="entry name" value="Thioredoxin-like"/>
    <property type="match status" value="1"/>
</dbReference>
<dbReference type="PROSITE" id="PS01265">
    <property type="entry name" value="TPX"/>
    <property type="match status" value="1"/>
</dbReference>
<name>A0A8J6TDN5_9BACT</name>
<evidence type="ECO:0000256" key="4">
    <source>
        <dbReference type="ARBA" id="ARBA00023157"/>
    </source>
</evidence>
<keyword evidence="2 6" id="KW-0049">Antioxidant</keyword>
<keyword evidence="4 6" id="KW-1015">Disulfide bond</keyword>
<keyword evidence="5 6" id="KW-0676">Redox-active center</keyword>
<evidence type="ECO:0000256" key="3">
    <source>
        <dbReference type="ARBA" id="ARBA00023002"/>
    </source>
</evidence>
<comment type="miscellaneous">
    <text evidence="6">The active site is a conserved redox-active cysteine residue, the peroxidatic cysteine (C(P)), which makes the nucleophilic attack on the peroxide substrate. The peroxide oxidizes the C(P)-SH to cysteine sulfenic acid (C(P)-SOH), which then reacts with another cysteine residue, the resolving cysteine (C(R)), to form a disulfide bridge. The disulfide is subsequently reduced by an appropriate electron donor to complete the catalytic cycle. In this atypical 2-Cys peroxiredoxin, C(R) is present in the same subunit to form an intramolecular disulfide. The disulfide is subsequently reduced by thioredoxin.</text>
</comment>
<dbReference type="InterPro" id="IPR013740">
    <property type="entry name" value="Redoxin"/>
</dbReference>
<dbReference type="InterPro" id="IPR018219">
    <property type="entry name" value="Tpx_CS"/>
</dbReference>
<dbReference type="EMBL" id="JACNLK010000041">
    <property type="protein sequence ID" value="MBC8208492.1"/>
    <property type="molecule type" value="Genomic_DNA"/>
</dbReference>
<evidence type="ECO:0000313" key="9">
    <source>
        <dbReference type="Proteomes" id="UP000599024"/>
    </source>
</evidence>
<sequence>MAKITLQGNSIDTIGALPALQSQAPAFRLTRTDLSDCILVDFAEQKIVMNIFPSIDTGVCAASVRHFNQDAGELEETVVLCISGDLPFAHQRFCEGEGLANVIPLSVFRAPEFGRDYGVTITSGPLTGLLSRAIIIIDTSGQVVYTEQVPEITQEPDYDAALKALCRVD</sequence>
<comment type="similarity">
    <text evidence="6">Belongs to the peroxiredoxin family. Tpx subfamily.</text>
</comment>
<proteinExistence type="inferred from homology"/>
<accession>A0A8J6TDN5</accession>
<comment type="subunit">
    <text evidence="6">Homodimer.</text>
</comment>
<comment type="catalytic activity">
    <reaction evidence="6">
        <text>a hydroperoxide + [thioredoxin]-dithiol = an alcohol + [thioredoxin]-disulfide + H2O</text>
        <dbReference type="Rhea" id="RHEA:62620"/>
        <dbReference type="Rhea" id="RHEA-COMP:10698"/>
        <dbReference type="Rhea" id="RHEA-COMP:10700"/>
        <dbReference type="ChEBI" id="CHEBI:15377"/>
        <dbReference type="ChEBI" id="CHEBI:29950"/>
        <dbReference type="ChEBI" id="CHEBI:30879"/>
        <dbReference type="ChEBI" id="CHEBI:35924"/>
        <dbReference type="ChEBI" id="CHEBI:50058"/>
        <dbReference type="EC" id="1.11.1.24"/>
    </reaction>
</comment>
<dbReference type="CDD" id="cd03014">
    <property type="entry name" value="PRX_Atyp2cys"/>
    <property type="match status" value="1"/>
</dbReference>
<protein>
    <recommendedName>
        <fullName evidence="6">Thiol peroxidase</fullName>
        <shortName evidence="6">Tpx</shortName>
        <ecNumber evidence="6">1.11.1.24</ecNumber>
    </recommendedName>
    <alternativeName>
        <fullName evidence="6">Peroxiredoxin tpx</fullName>
        <shortName evidence="6">Prx</shortName>
    </alternativeName>
    <alternativeName>
        <fullName evidence="6">Thioredoxin peroxidase</fullName>
    </alternativeName>
    <alternativeName>
        <fullName evidence="6">Thioredoxin-dependent peroxiredoxin</fullName>
    </alternativeName>
</protein>
<evidence type="ECO:0000256" key="5">
    <source>
        <dbReference type="ARBA" id="ARBA00023284"/>
    </source>
</evidence>
<dbReference type="InterPro" id="IPR002065">
    <property type="entry name" value="TPX"/>
</dbReference>
<dbReference type="EC" id="1.11.1.24" evidence="6"/>
<evidence type="ECO:0000256" key="6">
    <source>
        <dbReference type="HAMAP-Rule" id="MF_00269"/>
    </source>
</evidence>
<dbReference type="InterPro" id="IPR036249">
    <property type="entry name" value="Thioredoxin-like_sf"/>
</dbReference>
<dbReference type="GO" id="GO:0008379">
    <property type="term" value="F:thioredoxin peroxidase activity"/>
    <property type="evidence" value="ECO:0007669"/>
    <property type="project" value="UniProtKB-UniRule"/>
</dbReference>
<dbReference type="NCBIfam" id="NF001808">
    <property type="entry name" value="PRK00522.1"/>
    <property type="match status" value="1"/>
</dbReference>
<dbReference type="Pfam" id="PF08534">
    <property type="entry name" value="Redoxin"/>
    <property type="match status" value="1"/>
</dbReference>
<feature type="active site" description="Cysteine sulfenic acid (-SOH) intermediate" evidence="6">
    <location>
        <position position="60"/>
    </location>
</feature>
<dbReference type="Gene3D" id="3.40.30.10">
    <property type="entry name" value="Glutaredoxin"/>
    <property type="match status" value="1"/>
</dbReference>
<feature type="domain" description="Thioredoxin" evidence="7">
    <location>
        <begin position="18"/>
        <end position="169"/>
    </location>
</feature>
<feature type="disulfide bond" description="Redox-active" evidence="6">
    <location>
        <begin position="60"/>
        <end position="94"/>
    </location>
</feature>
<gene>
    <name evidence="6 8" type="primary">tpx</name>
    <name evidence="8" type="ORF">H8E79_04930</name>
</gene>
<dbReference type="PANTHER" id="PTHR43110:SF1">
    <property type="entry name" value="THIOL PEROXIDASE"/>
    <property type="match status" value="1"/>
</dbReference>
<keyword evidence="1 6" id="KW-0575">Peroxidase</keyword>
<dbReference type="AlphaFoldDB" id="A0A8J6TDN5"/>
<organism evidence="8 9">
    <name type="scientific">Candidatus Desulfatifera sulfidica</name>
    <dbReference type="NCBI Taxonomy" id="2841691"/>
    <lineage>
        <taxon>Bacteria</taxon>
        <taxon>Pseudomonadati</taxon>
        <taxon>Thermodesulfobacteriota</taxon>
        <taxon>Desulfobulbia</taxon>
        <taxon>Desulfobulbales</taxon>
        <taxon>Desulfobulbaceae</taxon>
        <taxon>Candidatus Desulfatifera</taxon>
    </lineage>
</organism>
<dbReference type="HAMAP" id="MF_00269">
    <property type="entry name" value="Tpx"/>
    <property type="match status" value="1"/>
</dbReference>
<keyword evidence="3 6" id="KW-0560">Oxidoreductase</keyword>
<comment type="function">
    <text evidence="6">Thiol-specific peroxidase that catalyzes the reduction of hydrogen peroxide and organic hydroperoxides to water and alcohols, respectively. Plays a role in cell protection against oxidative stress by detoxifying peroxides.</text>
</comment>
<evidence type="ECO:0000313" key="8">
    <source>
        <dbReference type="EMBL" id="MBC8208492.1"/>
    </source>
</evidence>
<dbReference type="Proteomes" id="UP000599024">
    <property type="component" value="Unassembled WGS sequence"/>
</dbReference>
<dbReference type="PANTHER" id="PTHR43110">
    <property type="entry name" value="THIOL PEROXIDASE"/>
    <property type="match status" value="1"/>
</dbReference>
<evidence type="ECO:0000256" key="1">
    <source>
        <dbReference type="ARBA" id="ARBA00022559"/>
    </source>
</evidence>